<dbReference type="STRING" id="926569.ANT_29960"/>
<dbReference type="Proteomes" id="UP000008922">
    <property type="component" value="Chromosome"/>
</dbReference>
<name>E8N275_ANATU</name>
<dbReference type="OrthoDB" id="140615at2"/>
<dbReference type="AlphaFoldDB" id="E8N275"/>
<gene>
    <name evidence="1" type="ordered locus">ANT_29960</name>
</gene>
<evidence type="ECO:0000313" key="2">
    <source>
        <dbReference type="Proteomes" id="UP000008922"/>
    </source>
</evidence>
<reference evidence="1 2" key="1">
    <citation type="submission" date="2010-12" db="EMBL/GenBank/DDBJ databases">
        <title>Whole genome sequence of Anaerolinea thermophila UNI-1.</title>
        <authorList>
            <person name="Narita-Yamada S."/>
            <person name="Kishi E."/>
            <person name="Watanabe Y."/>
            <person name="Takasaki K."/>
            <person name="Ankai A."/>
            <person name="Oguchi A."/>
            <person name="Fukui S."/>
            <person name="Takahashi M."/>
            <person name="Yashiro I."/>
            <person name="Hosoyama A."/>
            <person name="Sekiguchi Y."/>
            <person name="Hanada S."/>
            <person name="Fujita N."/>
        </authorList>
    </citation>
    <scope>NUCLEOTIDE SEQUENCE [LARGE SCALE GENOMIC DNA]</scope>
    <source>
        <strain evidence="2">DSM 14523 / JCM 11388 / NBRC 100420 / UNI-1</strain>
    </source>
</reference>
<evidence type="ECO:0000313" key="1">
    <source>
        <dbReference type="EMBL" id="BAJ65022.1"/>
    </source>
</evidence>
<dbReference type="RefSeq" id="WP_013561366.1">
    <property type="nucleotide sequence ID" value="NC_014960.1"/>
</dbReference>
<proteinExistence type="predicted"/>
<sequence>MKKPWMEDWGFAFDPFEHLEASQDVHLHRYLVGHRDWSAVLAEQPHVVFSPPGGGKTALRLYLYRTCWTGGQGQRPFALHYSLPDCWEFHTLASLAQLSEEELYQQHLSQMVRMGARSLFFGSCYFPVLFLHHCPPAQRAALAQFIDHVAPETRWYLEVIRETKNPNTAAVHAGNAFVLNHQPDFALLEAFLREWEKALKGEKSTAPFSSSLEAFEQELFLIREVLGFPGIFILMDGVDGMTAYQRLDARKVLKPLLRRIPEWGEQDIFLKAFLPEEVHEVLEEDLREVLNQFPPLFIRWQVSDLIELLQARIRVATGGAFDSFASVAAPPLCYEEVERILVSMLPEHRLLPREALTLVSELLNAYTQRMEHFHPLKRLEQEDVEWAGRRYRQQYEIFANRTEIQSWR</sequence>
<dbReference type="HOGENOM" id="CLU_665455_0_0_0"/>
<protein>
    <submittedName>
        <fullName evidence="1">Uncharacterized protein</fullName>
    </submittedName>
</protein>
<organism evidence="1 2">
    <name type="scientific">Anaerolinea thermophila (strain DSM 14523 / JCM 11388 / NBRC 100420 / UNI-1)</name>
    <dbReference type="NCBI Taxonomy" id="926569"/>
    <lineage>
        <taxon>Bacteria</taxon>
        <taxon>Bacillati</taxon>
        <taxon>Chloroflexota</taxon>
        <taxon>Anaerolineae</taxon>
        <taxon>Anaerolineales</taxon>
        <taxon>Anaerolineaceae</taxon>
        <taxon>Anaerolinea</taxon>
    </lineage>
</organism>
<dbReference type="EMBL" id="AP012029">
    <property type="protein sequence ID" value="BAJ65022.1"/>
    <property type="molecule type" value="Genomic_DNA"/>
</dbReference>
<accession>E8N275</accession>
<keyword evidence="2" id="KW-1185">Reference proteome</keyword>
<dbReference type="KEGG" id="atm:ANT_29960"/>
<dbReference type="InParanoid" id="E8N275"/>
<dbReference type="eggNOG" id="ENOG50340JU">
    <property type="taxonomic scope" value="Bacteria"/>
</dbReference>